<keyword evidence="2" id="KW-0732">Signal</keyword>
<sequence>MKPTFQCTLATLCLVLLSTAHAQETTEGNPARSLRGQTDAKTGLEARQWLHEQANGIHRGDVEAYRAESAGKAYRAYMDSIGSKEQKAPTSQVQTIKTN</sequence>
<keyword evidence="4" id="KW-1185">Reference proteome</keyword>
<feature type="signal peptide" evidence="2">
    <location>
        <begin position="1"/>
        <end position="22"/>
    </location>
</feature>
<dbReference type="Proteomes" id="UP001204142">
    <property type="component" value="Unassembled WGS sequence"/>
</dbReference>
<accession>A0ABT1WBP0</accession>
<feature type="region of interest" description="Disordered" evidence="1">
    <location>
        <begin position="23"/>
        <end position="43"/>
    </location>
</feature>
<gene>
    <name evidence="3" type="ORF">NQT62_00585</name>
</gene>
<dbReference type="EMBL" id="JANIGO010000001">
    <property type="protein sequence ID" value="MCQ8894934.1"/>
    <property type="molecule type" value="Genomic_DNA"/>
</dbReference>
<feature type="chain" id="PRO_5045720672" description="DUF4148 domain-containing protein" evidence="2">
    <location>
        <begin position="23"/>
        <end position="99"/>
    </location>
</feature>
<protein>
    <recommendedName>
        <fullName evidence="5">DUF4148 domain-containing protein</fullName>
    </recommendedName>
</protein>
<evidence type="ECO:0000256" key="1">
    <source>
        <dbReference type="SAM" id="MobiDB-lite"/>
    </source>
</evidence>
<evidence type="ECO:0000256" key="2">
    <source>
        <dbReference type="SAM" id="SignalP"/>
    </source>
</evidence>
<name>A0ABT1WBP0_9BURK</name>
<reference evidence="3 4" key="1">
    <citation type="submission" date="2022-07" db="EMBL/GenBank/DDBJ databases">
        <authorList>
            <person name="Xamxidin M."/>
            <person name="Wu M."/>
        </authorList>
    </citation>
    <scope>NUCLEOTIDE SEQUENCE [LARGE SCALE GENOMIC DNA]</scope>
    <source>
        <strain evidence="3 4">NBRC 111650</strain>
    </source>
</reference>
<evidence type="ECO:0000313" key="3">
    <source>
        <dbReference type="EMBL" id="MCQ8894934.1"/>
    </source>
</evidence>
<comment type="caution">
    <text evidence="3">The sequence shown here is derived from an EMBL/GenBank/DDBJ whole genome shotgun (WGS) entry which is preliminary data.</text>
</comment>
<proteinExistence type="predicted"/>
<dbReference type="RefSeq" id="WP_256762584.1">
    <property type="nucleotide sequence ID" value="NZ_JANIGO010000001.1"/>
</dbReference>
<evidence type="ECO:0008006" key="5">
    <source>
        <dbReference type="Google" id="ProtNLM"/>
    </source>
</evidence>
<organism evidence="3 4">
    <name type="scientific">Limnobacter humi</name>
    <dbReference type="NCBI Taxonomy" id="1778671"/>
    <lineage>
        <taxon>Bacteria</taxon>
        <taxon>Pseudomonadati</taxon>
        <taxon>Pseudomonadota</taxon>
        <taxon>Betaproteobacteria</taxon>
        <taxon>Burkholderiales</taxon>
        <taxon>Burkholderiaceae</taxon>
        <taxon>Limnobacter</taxon>
    </lineage>
</organism>
<evidence type="ECO:0000313" key="4">
    <source>
        <dbReference type="Proteomes" id="UP001204142"/>
    </source>
</evidence>